<reference evidence="3 4" key="1">
    <citation type="submission" date="2017-11" db="EMBL/GenBank/DDBJ databases">
        <title>De novo assembly and phasing of dikaryotic genomes from two isolates of Puccinia coronata f. sp. avenae, the causal agent of oat crown rust.</title>
        <authorList>
            <person name="Miller M.E."/>
            <person name="Zhang Y."/>
            <person name="Omidvar V."/>
            <person name="Sperschneider J."/>
            <person name="Schwessinger B."/>
            <person name="Raley C."/>
            <person name="Palmer J.M."/>
            <person name="Garnica D."/>
            <person name="Upadhyaya N."/>
            <person name="Rathjen J."/>
            <person name="Taylor J.M."/>
            <person name="Park R.F."/>
            <person name="Dodds P.N."/>
            <person name="Hirsch C.D."/>
            <person name="Kianian S.F."/>
            <person name="Figueroa M."/>
        </authorList>
    </citation>
    <scope>NUCLEOTIDE SEQUENCE [LARGE SCALE GENOMIC DNA]</scope>
    <source>
        <strain evidence="3">12SD80</strain>
    </source>
</reference>
<evidence type="ECO:0000313" key="4">
    <source>
        <dbReference type="Proteomes" id="UP000235392"/>
    </source>
</evidence>
<dbReference type="EMBL" id="PGCI01000273">
    <property type="protein sequence ID" value="PLW31281.1"/>
    <property type="molecule type" value="Genomic_DNA"/>
</dbReference>
<gene>
    <name evidence="3" type="ORF">PCASD_15195</name>
</gene>
<keyword evidence="2" id="KW-1133">Transmembrane helix</keyword>
<dbReference type="AlphaFoldDB" id="A0A2N5U0K3"/>
<protein>
    <submittedName>
        <fullName evidence="3">Uncharacterized protein</fullName>
    </submittedName>
</protein>
<evidence type="ECO:0000313" key="3">
    <source>
        <dbReference type="EMBL" id="PLW31281.1"/>
    </source>
</evidence>
<feature type="compositionally biased region" description="Low complexity" evidence="1">
    <location>
        <begin position="7"/>
        <end position="21"/>
    </location>
</feature>
<proteinExistence type="predicted"/>
<name>A0A2N5U0K3_9BASI</name>
<evidence type="ECO:0000256" key="1">
    <source>
        <dbReference type="SAM" id="MobiDB-lite"/>
    </source>
</evidence>
<evidence type="ECO:0000256" key="2">
    <source>
        <dbReference type="SAM" id="Phobius"/>
    </source>
</evidence>
<keyword evidence="2" id="KW-0472">Membrane</keyword>
<comment type="caution">
    <text evidence="3">The sequence shown here is derived from an EMBL/GenBank/DDBJ whole genome shotgun (WGS) entry which is preliminary data.</text>
</comment>
<dbReference type="Proteomes" id="UP000235392">
    <property type="component" value="Unassembled WGS sequence"/>
</dbReference>
<feature type="transmembrane region" description="Helical" evidence="2">
    <location>
        <begin position="28"/>
        <end position="47"/>
    </location>
</feature>
<keyword evidence="2" id="KW-0812">Transmembrane</keyword>
<accession>A0A2N5U0K3</accession>
<organism evidence="3 4">
    <name type="scientific">Puccinia coronata f. sp. avenae</name>
    <dbReference type="NCBI Taxonomy" id="200324"/>
    <lineage>
        <taxon>Eukaryota</taxon>
        <taxon>Fungi</taxon>
        <taxon>Dikarya</taxon>
        <taxon>Basidiomycota</taxon>
        <taxon>Pucciniomycotina</taxon>
        <taxon>Pucciniomycetes</taxon>
        <taxon>Pucciniales</taxon>
        <taxon>Pucciniaceae</taxon>
        <taxon>Puccinia</taxon>
    </lineage>
</organism>
<feature type="region of interest" description="Disordered" evidence="1">
    <location>
        <begin position="1"/>
        <end position="23"/>
    </location>
</feature>
<sequence>MEHHTVSSTSLPLPGNLSPSSRNRSTNWAIVFGLISIITSLGTGIGMRAKALNTWVAKINAS</sequence>